<dbReference type="RefSeq" id="WP_304574572.1">
    <property type="nucleotide sequence ID" value="NZ_JAUQOO010000005.1"/>
</dbReference>
<gene>
    <name evidence="2" type="ORF">Q6A51_08680</name>
</gene>
<evidence type="ECO:0000259" key="1">
    <source>
        <dbReference type="Pfam" id="PF00550"/>
    </source>
</evidence>
<organism evidence="2 3">
    <name type="scientific">Pseudomonas serbiensis</name>
    <dbReference type="NCBI Taxonomy" id="3064350"/>
    <lineage>
        <taxon>Bacteria</taxon>
        <taxon>Pseudomonadati</taxon>
        <taxon>Pseudomonadota</taxon>
        <taxon>Gammaproteobacteria</taxon>
        <taxon>Pseudomonadales</taxon>
        <taxon>Pseudomonadaceae</taxon>
        <taxon>Pseudomonas</taxon>
    </lineage>
</organism>
<dbReference type="Pfam" id="PF00550">
    <property type="entry name" value="PP-binding"/>
    <property type="match status" value="1"/>
</dbReference>
<evidence type="ECO:0000313" key="3">
    <source>
        <dbReference type="Proteomes" id="UP001223016"/>
    </source>
</evidence>
<accession>A0ABT9CMX6</accession>
<dbReference type="SUPFAM" id="SSF47336">
    <property type="entry name" value="ACP-like"/>
    <property type="match status" value="1"/>
</dbReference>
<dbReference type="InterPro" id="IPR036736">
    <property type="entry name" value="ACP-like_sf"/>
</dbReference>
<protein>
    <submittedName>
        <fullName evidence="2">Acyl carrier protein</fullName>
    </submittedName>
</protein>
<comment type="caution">
    <text evidence="2">The sequence shown here is derived from an EMBL/GenBank/DDBJ whole genome shotgun (WGS) entry which is preliminary data.</text>
</comment>
<feature type="domain" description="Carrier" evidence="1">
    <location>
        <begin position="22"/>
        <end position="72"/>
    </location>
</feature>
<dbReference type="InterPro" id="IPR009081">
    <property type="entry name" value="PP-bd_ACP"/>
</dbReference>
<dbReference type="Proteomes" id="UP001223016">
    <property type="component" value="Unassembled WGS sequence"/>
</dbReference>
<name>A0ABT9CMX6_9PSED</name>
<proteinExistence type="predicted"/>
<dbReference type="Gene3D" id="1.10.1200.10">
    <property type="entry name" value="ACP-like"/>
    <property type="match status" value="1"/>
</dbReference>
<sequence length="84" mass="9208">MHVTTLQMTQEINGILFGITEKDNFDKGSDLFEQGVNSLQMAILIDELNKIFNLGVSLEILAEGASIDAIVTSLNKKINLQKNG</sequence>
<evidence type="ECO:0000313" key="2">
    <source>
        <dbReference type="EMBL" id="MDO7926849.1"/>
    </source>
</evidence>
<dbReference type="EMBL" id="JAUQOO010000005">
    <property type="protein sequence ID" value="MDO7926849.1"/>
    <property type="molecule type" value="Genomic_DNA"/>
</dbReference>
<keyword evidence="3" id="KW-1185">Reference proteome</keyword>
<reference evidence="2 3" key="1">
    <citation type="submission" date="2023-07" db="EMBL/GenBank/DDBJ databases">
        <title>Identification of four novel Pseudomonas species associated with bacterial leaf spot of cucurbits.</title>
        <authorList>
            <person name="Fullem K.R."/>
        </authorList>
    </citation>
    <scope>NUCLEOTIDE SEQUENCE [LARGE SCALE GENOMIC DNA]</scope>
    <source>
        <strain evidence="2 3">KFB 138</strain>
    </source>
</reference>